<keyword evidence="1" id="KW-0472">Membrane</keyword>
<evidence type="ECO:0008006" key="5">
    <source>
        <dbReference type="Google" id="ProtNLM"/>
    </source>
</evidence>
<comment type="caution">
    <text evidence="3">The sequence shown here is derived from an EMBL/GenBank/DDBJ whole genome shotgun (WGS) entry which is preliminary data.</text>
</comment>
<keyword evidence="4" id="KW-1185">Reference proteome</keyword>
<sequence length="318" mass="33476">MRSLAPVFQSVLAVVAMTLAASLWANPAGYSINSRGLDTEDEPINHLWRVFLSDGRAEKIGPVRNDFVDVEALALSPDGTLYGADDSTNTLLEIDTGSGFGDPVGRGFEVGNMGLAGTFDFGMSFDCNGRLYVVSAMEQSLFLADLETGRLRRVGEAGSLGAPITDLAVRGDEVYGIGVGLTREGQEAAPNLYRIDLEEASSTLIGPLGAAAAPYNNAGLSFADDGSLWAMTDRRAVGNEDGPSQILRIDPATGTAEAVAETIIGMESLAVAPPVMCQLRDVARPAGHPIPVFSAPAVLALILTVFLMAGVRLRFRQS</sequence>
<dbReference type="RefSeq" id="WP_164211272.1">
    <property type="nucleotide sequence ID" value="NZ_JAAGSC010000041.1"/>
</dbReference>
<keyword evidence="2" id="KW-0732">Signal</keyword>
<dbReference type="Gene3D" id="2.130.10.10">
    <property type="entry name" value="YVTN repeat-like/Quinoprotein amine dehydrogenase"/>
    <property type="match status" value="1"/>
</dbReference>
<dbReference type="AlphaFoldDB" id="A0A845UZG8"/>
<evidence type="ECO:0000256" key="2">
    <source>
        <dbReference type="SAM" id="SignalP"/>
    </source>
</evidence>
<dbReference type="InterPro" id="IPR015943">
    <property type="entry name" value="WD40/YVTN_repeat-like_dom_sf"/>
</dbReference>
<dbReference type="EMBL" id="JAAGSC010000041">
    <property type="protein sequence ID" value="NDY95874.1"/>
    <property type="molecule type" value="Genomic_DNA"/>
</dbReference>
<proteinExistence type="predicted"/>
<organism evidence="3 4">
    <name type="scientific">Wenzhouxiangella limi</name>
    <dbReference type="NCBI Taxonomy" id="2707351"/>
    <lineage>
        <taxon>Bacteria</taxon>
        <taxon>Pseudomonadati</taxon>
        <taxon>Pseudomonadota</taxon>
        <taxon>Gammaproteobacteria</taxon>
        <taxon>Chromatiales</taxon>
        <taxon>Wenzhouxiangellaceae</taxon>
        <taxon>Wenzhouxiangella</taxon>
    </lineage>
</organism>
<name>A0A845UZG8_9GAMM</name>
<feature type="chain" id="PRO_5032696599" description="SMP-30/Gluconolactonase/LRE-like region domain-containing protein" evidence="2">
    <location>
        <begin position="28"/>
        <end position="318"/>
    </location>
</feature>
<dbReference type="SUPFAM" id="SSF63829">
    <property type="entry name" value="Calcium-dependent phosphotriesterase"/>
    <property type="match status" value="1"/>
</dbReference>
<accession>A0A845UZG8</accession>
<evidence type="ECO:0000313" key="3">
    <source>
        <dbReference type="EMBL" id="NDY95874.1"/>
    </source>
</evidence>
<reference evidence="3 4" key="1">
    <citation type="submission" date="2020-02" db="EMBL/GenBank/DDBJ databases">
        <authorList>
            <person name="Zhang X.-Y."/>
        </authorList>
    </citation>
    <scope>NUCLEOTIDE SEQUENCE [LARGE SCALE GENOMIC DNA]</scope>
    <source>
        <strain evidence="3 4">C33</strain>
    </source>
</reference>
<dbReference type="Proteomes" id="UP000484885">
    <property type="component" value="Unassembled WGS sequence"/>
</dbReference>
<keyword evidence="1" id="KW-1133">Transmembrane helix</keyword>
<feature type="transmembrane region" description="Helical" evidence="1">
    <location>
        <begin position="290"/>
        <end position="311"/>
    </location>
</feature>
<protein>
    <recommendedName>
        <fullName evidence="5">SMP-30/Gluconolactonase/LRE-like region domain-containing protein</fullName>
    </recommendedName>
</protein>
<gene>
    <name evidence="3" type="ORF">G3I74_09050</name>
</gene>
<feature type="signal peptide" evidence="2">
    <location>
        <begin position="1"/>
        <end position="27"/>
    </location>
</feature>
<evidence type="ECO:0000313" key="4">
    <source>
        <dbReference type="Proteomes" id="UP000484885"/>
    </source>
</evidence>
<keyword evidence="1" id="KW-0812">Transmembrane</keyword>
<evidence type="ECO:0000256" key="1">
    <source>
        <dbReference type="SAM" id="Phobius"/>
    </source>
</evidence>